<proteinExistence type="predicted"/>
<name>A0A7R9PDL0_TIMCA</name>
<feature type="compositionally biased region" description="Basic and acidic residues" evidence="1">
    <location>
        <begin position="227"/>
        <end position="242"/>
    </location>
</feature>
<feature type="compositionally biased region" description="Polar residues" evidence="1">
    <location>
        <begin position="151"/>
        <end position="179"/>
    </location>
</feature>
<evidence type="ECO:0000313" key="2">
    <source>
        <dbReference type="EMBL" id="CAD7578887.1"/>
    </source>
</evidence>
<protein>
    <submittedName>
        <fullName evidence="2">(California timema) hypothetical protein</fullName>
    </submittedName>
</protein>
<feature type="region of interest" description="Disordered" evidence="1">
    <location>
        <begin position="121"/>
        <end position="192"/>
    </location>
</feature>
<feature type="compositionally biased region" description="Basic and acidic residues" evidence="1">
    <location>
        <begin position="139"/>
        <end position="150"/>
    </location>
</feature>
<dbReference type="AlphaFoldDB" id="A0A7R9PDL0"/>
<gene>
    <name evidence="2" type="ORF">TCMB3V08_LOCUS11424</name>
</gene>
<dbReference type="EMBL" id="OE189033">
    <property type="protein sequence ID" value="CAD7578887.1"/>
    <property type="molecule type" value="Genomic_DNA"/>
</dbReference>
<reference evidence="2" key="1">
    <citation type="submission" date="2020-11" db="EMBL/GenBank/DDBJ databases">
        <authorList>
            <person name="Tran Van P."/>
        </authorList>
    </citation>
    <scope>NUCLEOTIDE SEQUENCE</scope>
</reference>
<feature type="region of interest" description="Disordered" evidence="1">
    <location>
        <begin position="222"/>
        <end position="242"/>
    </location>
</feature>
<organism evidence="2">
    <name type="scientific">Timema californicum</name>
    <name type="common">California timema</name>
    <name type="synonym">Walking stick</name>
    <dbReference type="NCBI Taxonomy" id="61474"/>
    <lineage>
        <taxon>Eukaryota</taxon>
        <taxon>Metazoa</taxon>
        <taxon>Ecdysozoa</taxon>
        <taxon>Arthropoda</taxon>
        <taxon>Hexapoda</taxon>
        <taxon>Insecta</taxon>
        <taxon>Pterygota</taxon>
        <taxon>Neoptera</taxon>
        <taxon>Polyneoptera</taxon>
        <taxon>Phasmatodea</taxon>
        <taxon>Timematodea</taxon>
        <taxon>Timematoidea</taxon>
        <taxon>Timematidae</taxon>
        <taxon>Timema</taxon>
    </lineage>
</organism>
<evidence type="ECO:0000256" key="1">
    <source>
        <dbReference type="SAM" id="MobiDB-lite"/>
    </source>
</evidence>
<accession>A0A7R9PDL0</accession>
<sequence>MNSFSSCQTRSFICKSDRNGRMNREDRYVGREKPPPVHPTEIRTLIISPPSAVELNTTSALADYATEAVSDAWLTVTETGVQSQTRCNDIFSNRLEIDGQALFLSDPNLQVDVESLLGTTLKSSPADRNSREGASLSKVHQDLEGVRPEARSTSQGRSLTEVRGSTTGHYSLDITSRTADGTEHRKASKLHGRSQCEMIQHRYTLDTPGVEWSDQPFTNGTASCDLSRMKDQQGRKPQDRDVQPAGLEFVLCGPPAQIKILQVAEINNK</sequence>